<evidence type="ECO:0000256" key="1">
    <source>
        <dbReference type="SAM" id="Phobius"/>
    </source>
</evidence>
<accession>A0A8D8H8A5</accession>
<keyword evidence="1" id="KW-0812">Transmembrane</keyword>
<feature type="transmembrane region" description="Helical" evidence="1">
    <location>
        <begin position="12"/>
        <end position="34"/>
    </location>
</feature>
<protein>
    <submittedName>
        <fullName evidence="2">(northern house mosquito) hypothetical protein</fullName>
    </submittedName>
</protein>
<keyword evidence="1" id="KW-1133">Transmembrane helix</keyword>
<dbReference type="EMBL" id="HBUE01201720">
    <property type="protein sequence ID" value="CAG6530145.1"/>
    <property type="molecule type" value="Transcribed_RNA"/>
</dbReference>
<dbReference type="EMBL" id="HBUE01307893">
    <property type="protein sequence ID" value="CAG6581951.1"/>
    <property type="molecule type" value="Transcribed_RNA"/>
</dbReference>
<proteinExistence type="predicted"/>
<sequence length="110" mass="12574">MPSNSGKQWRDLVWSGRFVITLVALFSDFQLSLFSTTAKLDFIFKCATSRGHPLILHCCAPNPRNKSPICYRVVSRFEVGSCYTLIGNESEFVEIGFDLKRVWRQMSDFG</sequence>
<reference evidence="2" key="1">
    <citation type="submission" date="2021-05" db="EMBL/GenBank/DDBJ databases">
        <authorList>
            <person name="Alioto T."/>
            <person name="Alioto T."/>
            <person name="Gomez Garrido J."/>
        </authorList>
    </citation>
    <scope>NUCLEOTIDE SEQUENCE</scope>
</reference>
<keyword evidence="1" id="KW-0472">Membrane</keyword>
<organism evidence="2">
    <name type="scientific">Culex pipiens</name>
    <name type="common">House mosquito</name>
    <dbReference type="NCBI Taxonomy" id="7175"/>
    <lineage>
        <taxon>Eukaryota</taxon>
        <taxon>Metazoa</taxon>
        <taxon>Ecdysozoa</taxon>
        <taxon>Arthropoda</taxon>
        <taxon>Hexapoda</taxon>
        <taxon>Insecta</taxon>
        <taxon>Pterygota</taxon>
        <taxon>Neoptera</taxon>
        <taxon>Endopterygota</taxon>
        <taxon>Diptera</taxon>
        <taxon>Nematocera</taxon>
        <taxon>Culicoidea</taxon>
        <taxon>Culicidae</taxon>
        <taxon>Culicinae</taxon>
        <taxon>Culicini</taxon>
        <taxon>Culex</taxon>
        <taxon>Culex</taxon>
    </lineage>
</organism>
<evidence type="ECO:0000313" key="2">
    <source>
        <dbReference type="EMBL" id="CAG6530145.1"/>
    </source>
</evidence>
<dbReference type="AlphaFoldDB" id="A0A8D8H8A5"/>
<name>A0A8D8H8A5_CULPI</name>